<dbReference type="RefSeq" id="WP_211317060.1">
    <property type="nucleotide sequence ID" value="NZ_QNRT01000009.1"/>
</dbReference>
<evidence type="ECO:0000256" key="1">
    <source>
        <dbReference type="ARBA" id="ARBA00022801"/>
    </source>
</evidence>
<sequence length="333" mass="35704">MKNSMVRQSICLLAYGLLVVASQSQSADAADASTATADSVESVFVTLGTAGGPDAQASRAQPANALVVGDDLYLVDAGDGAAGQLVKAGFRVPKVKGLFISHNHFDHTGGVLALLGLRMQLVVKDTLTIYGPPGTQSFIDGLLVGMEPARQAAYGMPGQSWQANVEVKELVAGSVVELNGVTVTVAENTHFKIPESSHSEEKAKSLSFRFDMPDRSIVFTGDTGPSEALEKLAKGADMLISEMMDIPAVLDIIRKVNPNMPQRQLDAIEWHFRAHHVLPHQVGEMAAKAGVERVVVTHMVPNIRDEAMAERYRAEIAEGFDGDIEIANDLDRF</sequence>
<dbReference type="CDD" id="cd07719">
    <property type="entry name" value="arylsulfatase_AtsA-like_MBL-fold"/>
    <property type="match status" value="1"/>
</dbReference>
<evidence type="ECO:0000313" key="5">
    <source>
        <dbReference type="Proteomes" id="UP000253083"/>
    </source>
</evidence>
<evidence type="ECO:0000259" key="3">
    <source>
        <dbReference type="SMART" id="SM00849"/>
    </source>
</evidence>
<dbReference type="InParanoid" id="A0A395JKM6"/>
<evidence type="ECO:0000256" key="2">
    <source>
        <dbReference type="SAM" id="SignalP"/>
    </source>
</evidence>
<dbReference type="AlphaFoldDB" id="A0A395JKM6"/>
<dbReference type="InterPro" id="IPR036866">
    <property type="entry name" value="RibonucZ/Hydroxyglut_hydro"/>
</dbReference>
<dbReference type="PANTHER" id="PTHR46018">
    <property type="entry name" value="ZINC PHOSPHODIESTERASE ELAC PROTEIN 1"/>
    <property type="match status" value="1"/>
</dbReference>
<protein>
    <submittedName>
        <fullName evidence="4">Ribonuclease BN (tRNA processing enzyme)</fullName>
    </submittedName>
</protein>
<dbReference type="SUPFAM" id="SSF56281">
    <property type="entry name" value="Metallo-hydrolase/oxidoreductase"/>
    <property type="match status" value="1"/>
</dbReference>
<accession>A0A395JKM6</accession>
<dbReference type="PANTHER" id="PTHR46018:SF2">
    <property type="entry name" value="ZINC PHOSPHODIESTERASE ELAC PROTEIN 1"/>
    <property type="match status" value="1"/>
</dbReference>
<keyword evidence="1" id="KW-0378">Hydrolase</keyword>
<evidence type="ECO:0000313" key="4">
    <source>
        <dbReference type="EMBL" id="RBP47187.1"/>
    </source>
</evidence>
<feature type="domain" description="Metallo-beta-lactamase" evidence="3">
    <location>
        <begin position="62"/>
        <end position="260"/>
    </location>
</feature>
<gene>
    <name evidence="4" type="ORF">DFR28_10959</name>
</gene>
<reference evidence="4 5" key="1">
    <citation type="submission" date="2018-06" db="EMBL/GenBank/DDBJ databases">
        <title>Genomic Encyclopedia of Type Strains, Phase IV (KMG-IV): sequencing the most valuable type-strain genomes for metagenomic binning, comparative biology and taxonomic classification.</title>
        <authorList>
            <person name="Goeker M."/>
        </authorList>
    </citation>
    <scope>NUCLEOTIDE SEQUENCE [LARGE SCALE GENOMIC DNA]</scope>
    <source>
        <strain evidence="4 5">DSM 24032</strain>
    </source>
</reference>
<dbReference type="InterPro" id="IPR001279">
    <property type="entry name" value="Metallo-B-lactamas"/>
</dbReference>
<keyword evidence="5" id="KW-1185">Reference proteome</keyword>
<dbReference type="SMART" id="SM00849">
    <property type="entry name" value="Lactamase_B"/>
    <property type="match status" value="1"/>
</dbReference>
<dbReference type="InterPro" id="IPR044094">
    <property type="entry name" value="AtsA-like_MBL-fold"/>
</dbReference>
<dbReference type="Gene3D" id="3.60.15.10">
    <property type="entry name" value="Ribonuclease Z/Hydroxyacylglutathione hydrolase-like"/>
    <property type="match status" value="1"/>
</dbReference>
<name>A0A395JKM6_9GAMM</name>
<feature type="chain" id="PRO_5017420044" evidence="2">
    <location>
        <begin position="30"/>
        <end position="333"/>
    </location>
</feature>
<proteinExistence type="predicted"/>
<feature type="signal peptide" evidence="2">
    <location>
        <begin position="1"/>
        <end position="29"/>
    </location>
</feature>
<dbReference type="GO" id="GO:0042781">
    <property type="term" value="F:3'-tRNA processing endoribonuclease activity"/>
    <property type="evidence" value="ECO:0007669"/>
    <property type="project" value="TreeGrafter"/>
</dbReference>
<dbReference type="FunCoup" id="A0A395JKM6">
    <property type="interactions" value="372"/>
</dbReference>
<keyword evidence="2" id="KW-0732">Signal</keyword>
<dbReference type="EMBL" id="QNRT01000009">
    <property type="protein sequence ID" value="RBP47187.1"/>
    <property type="molecule type" value="Genomic_DNA"/>
</dbReference>
<dbReference type="Proteomes" id="UP000253083">
    <property type="component" value="Unassembled WGS sequence"/>
</dbReference>
<comment type="caution">
    <text evidence="4">The sequence shown here is derived from an EMBL/GenBank/DDBJ whole genome shotgun (WGS) entry which is preliminary data.</text>
</comment>
<dbReference type="Pfam" id="PF12706">
    <property type="entry name" value="Lactamase_B_2"/>
    <property type="match status" value="1"/>
</dbReference>
<organism evidence="4 5">
    <name type="scientific">Arenicella xantha</name>
    <dbReference type="NCBI Taxonomy" id="644221"/>
    <lineage>
        <taxon>Bacteria</taxon>
        <taxon>Pseudomonadati</taxon>
        <taxon>Pseudomonadota</taxon>
        <taxon>Gammaproteobacteria</taxon>
        <taxon>Arenicellales</taxon>
        <taxon>Arenicellaceae</taxon>
        <taxon>Arenicella</taxon>
    </lineage>
</organism>